<accession>A0AAN9JAS0</accession>
<dbReference type="PROSITE" id="PS50181">
    <property type="entry name" value="FBOX"/>
    <property type="match status" value="1"/>
</dbReference>
<gene>
    <name evidence="2" type="ORF">RJT34_17247</name>
</gene>
<organism evidence="2 3">
    <name type="scientific">Clitoria ternatea</name>
    <name type="common">Butterfly pea</name>
    <dbReference type="NCBI Taxonomy" id="43366"/>
    <lineage>
        <taxon>Eukaryota</taxon>
        <taxon>Viridiplantae</taxon>
        <taxon>Streptophyta</taxon>
        <taxon>Embryophyta</taxon>
        <taxon>Tracheophyta</taxon>
        <taxon>Spermatophyta</taxon>
        <taxon>Magnoliopsida</taxon>
        <taxon>eudicotyledons</taxon>
        <taxon>Gunneridae</taxon>
        <taxon>Pentapetalae</taxon>
        <taxon>rosids</taxon>
        <taxon>fabids</taxon>
        <taxon>Fabales</taxon>
        <taxon>Fabaceae</taxon>
        <taxon>Papilionoideae</taxon>
        <taxon>50 kb inversion clade</taxon>
        <taxon>NPAAA clade</taxon>
        <taxon>indigoferoid/millettioid clade</taxon>
        <taxon>Phaseoleae</taxon>
        <taxon>Clitoria</taxon>
    </lineage>
</organism>
<dbReference type="Gene3D" id="3.80.10.10">
    <property type="entry name" value="Ribonuclease Inhibitor"/>
    <property type="match status" value="1"/>
</dbReference>
<dbReference type="SMART" id="SM00256">
    <property type="entry name" value="FBOX"/>
    <property type="match status" value="1"/>
</dbReference>
<dbReference type="InterPro" id="IPR032675">
    <property type="entry name" value="LRR_dom_sf"/>
</dbReference>
<dbReference type="Pfam" id="PF00646">
    <property type="entry name" value="F-box"/>
    <property type="match status" value="1"/>
</dbReference>
<sequence>MRETLNRPDSIECCEAGMKKAEIQESGPVLKKSKTETLASENVDKCEGEESQDRLGELPDCLINHILSFMETKDAIQTSVLSRRWRYVWTSVPCLNFSSKSFMRLRDFRKFVLWVLSHRDSCHVQVLVYHRSGVDYATDQSLLNKVIEYAANHAVEEIRIDLHAKTSGSPPVEIPLSLFTCQSLKKLELKDCHPTNVSAPVGCKSLDLLHLEHFSMYPAAADFSNPFASLAELFGFTTLTTLHLNSFTLSYTGADCLDPFTGCVHLKNLHLSEMSFKSDLNPKDFVISAPKLSNLSLMCNRFKCKIVVAAPQLSNFTYLYSTSFAFFEFSLPSWDGLNIDIHEPLDRLGRSHRKKREESLHGLMNMSRGHHNAEAVKLSFCKVAVMCGNAALLKPECLSYSKSKSLTFGVGSTYKIYINKLDHITAYFRNCSHHADFEFVTV</sequence>
<dbReference type="InterPro" id="IPR001810">
    <property type="entry name" value="F-box_dom"/>
</dbReference>
<dbReference type="PANTHER" id="PTHR34223:SF51">
    <property type="entry name" value="OS06G0556300 PROTEIN"/>
    <property type="match status" value="1"/>
</dbReference>
<dbReference type="InterPro" id="IPR036047">
    <property type="entry name" value="F-box-like_dom_sf"/>
</dbReference>
<comment type="caution">
    <text evidence="2">The sequence shown here is derived from an EMBL/GenBank/DDBJ whole genome shotgun (WGS) entry which is preliminary data.</text>
</comment>
<dbReference type="Gene3D" id="1.20.1280.50">
    <property type="match status" value="1"/>
</dbReference>
<proteinExistence type="predicted"/>
<dbReference type="SUPFAM" id="SSF81383">
    <property type="entry name" value="F-box domain"/>
    <property type="match status" value="1"/>
</dbReference>
<evidence type="ECO:0000313" key="2">
    <source>
        <dbReference type="EMBL" id="KAK7294358.1"/>
    </source>
</evidence>
<dbReference type="AlphaFoldDB" id="A0AAN9JAS0"/>
<dbReference type="SUPFAM" id="SSF52058">
    <property type="entry name" value="L domain-like"/>
    <property type="match status" value="1"/>
</dbReference>
<dbReference type="InterPro" id="IPR053781">
    <property type="entry name" value="F-box_AtFBL13-like"/>
</dbReference>
<dbReference type="EMBL" id="JAYKXN010000004">
    <property type="protein sequence ID" value="KAK7294358.1"/>
    <property type="molecule type" value="Genomic_DNA"/>
</dbReference>
<evidence type="ECO:0000259" key="1">
    <source>
        <dbReference type="PROSITE" id="PS50181"/>
    </source>
</evidence>
<name>A0AAN9JAS0_CLITE</name>
<dbReference type="Proteomes" id="UP001359559">
    <property type="component" value="Unassembled WGS sequence"/>
</dbReference>
<feature type="domain" description="F-box" evidence="1">
    <location>
        <begin position="52"/>
        <end position="105"/>
    </location>
</feature>
<dbReference type="InterPro" id="IPR053197">
    <property type="entry name" value="F-box_SCFL_complex_component"/>
</dbReference>
<reference evidence="2 3" key="1">
    <citation type="submission" date="2024-01" db="EMBL/GenBank/DDBJ databases">
        <title>The genomes of 5 underutilized Papilionoideae crops provide insights into root nodulation and disease resistance.</title>
        <authorList>
            <person name="Yuan L."/>
        </authorList>
    </citation>
    <scope>NUCLEOTIDE SEQUENCE [LARGE SCALE GENOMIC DNA]</scope>
    <source>
        <strain evidence="2">LY-2023</strain>
        <tissue evidence="2">Leaf</tissue>
    </source>
</reference>
<protein>
    <recommendedName>
        <fullName evidence="1">F-box domain-containing protein</fullName>
    </recommendedName>
</protein>
<keyword evidence="3" id="KW-1185">Reference proteome</keyword>
<dbReference type="CDD" id="cd22160">
    <property type="entry name" value="F-box_AtFBL13-like"/>
    <property type="match status" value="1"/>
</dbReference>
<evidence type="ECO:0000313" key="3">
    <source>
        <dbReference type="Proteomes" id="UP001359559"/>
    </source>
</evidence>
<dbReference type="PANTHER" id="PTHR34223">
    <property type="entry name" value="OS11G0201299 PROTEIN"/>
    <property type="match status" value="1"/>
</dbReference>